<dbReference type="InterPro" id="IPR008332">
    <property type="entry name" value="MethylG_MeTrfase_N"/>
</dbReference>
<dbReference type="InterPro" id="IPR001497">
    <property type="entry name" value="MethylDNA_cys_MeTrfase_AS"/>
</dbReference>
<evidence type="ECO:0000256" key="1">
    <source>
        <dbReference type="ARBA" id="ARBA00001286"/>
    </source>
</evidence>
<evidence type="ECO:0000256" key="6">
    <source>
        <dbReference type="ARBA" id="ARBA00022763"/>
    </source>
</evidence>
<keyword evidence="7" id="KW-0234">DNA repair</keyword>
<dbReference type="AlphaFoldDB" id="A0A4U1BTP6"/>
<dbReference type="Pfam" id="PF01035">
    <property type="entry name" value="DNA_binding_1"/>
    <property type="match status" value="1"/>
</dbReference>
<keyword evidence="6" id="KW-0227">DNA damage</keyword>
<dbReference type="GO" id="GO:0032259">
    <property type="term" value="P:methylation"/>
    <property type="evidence" value="ECO:0007669"/>
    <property type="project" value="UniProtKB-KW"/>
</dbReference>
<comment type="caution">
    <text evidence="11">The sequence shown here is derived from an EMBL/GenBank/DDBJ whole genome shotgun (WGS) entry which is preliminary data.</text>
</comment>
<dbReference type="EMBL" id="SWBP01000008">
    <property type="protein sequence ID" value="TKB95512.1"/>
    <property type="molecule type" value="Genomic_DNA"/>
</dbReference>
<dbReference type="InterPro" id="IPR014048">
    <property type="entry name" value="MethylDNA_cys_MeTrfase_DNA-bd"/>
</dbReference>
<dbReference type="PROSITE" id="PS00374">
    <property type="entry name" value="MGMT"/>
    <property type="match status" value="1"/>
</dbReference>
<evidence type="ECO:0000256" key="8">
    <source>
        <dbReference type="ARBA" id="ARBA00049348"/>
    </source>
</evidence>
<comment type="catalytic activity">
    <reaction evidence="8">
        <text>a 6-O-methyl-2'-deoxyguanosine in DNA + L-cysteinyl-[protein] = S-methyl-L-cysteinyl-[protein] + a 2'-deoxyguanosine in DNA</text>
        <dbReference type="Rhea" id="RHEA:24000"/>
        <dbReference type="Rhea" id="RHEA-COMP:10131"/>
        <dbReference type="Rhea" id="RHEA-COMP:10132"/>
        <dbReference type="Rhea" id="RHEA-COMP:11367"/>
        <dbReference type="Rhea" id="RHEA-COMP:11368"/>
        <dbReference type="ChEBI" id="CHEBI:29950"/>
        <dbReference type="ChEBI" id="CHEBI:82612"/>
        <dbReference type="ChEBI" id="CHEBI:85445"/>
        <dbReference type="ChEBI" id="CHEBI:85448"/>
        <dbReference type="EC" id="2.1.1.63"/>
    </reaction>
</comment>
<dbReference type="CDD" id="cd06445">
    <property type="entry name" value="ATase"/>
    <property type="match status" value="1"/>
</dbReference>
<evidence type="ECO:0000256" key="3">
    <source>
        <dbReference type="ARBA" id="ARBA00011918"/>
    </source>
</evidence>
<keyword evidence="4 11" id="KW-0489">Methyltransferase</keyword>
<dbReference type="EC" id="2.1.1.63" evidence="3"/>
<evidence type="ECO:0000313" key="12">
    <source>
        <dbReference type="Proteomes" id="UP000308181"/>
    </source>
</evidence>
<dbReference type="NCBIfam" id="TIGR00589">
    <property type="entry name" value="ogt"/>
    <property type="match status" value="1"/>
</dbReference>
<dbReference type="InterPro" id="IPR036217">
    <property type="entry name" value="MethylDNA_cys_MeTrfase_DNAb"/>
</dbReference>
<evidence type="ECO:0000256" key="4">
    <source>
        <dbReference type="ARBA" id="ARBA00022603"/>
    </source>
</evidence>
<proteinExistence type="inferred from homology"/>
<feature type="domain" description="Methylated-DNA-[protein]-cysteine S-methyltransferase DNA binding" evidence="9">
    <location>
        <begin position="70"/>
        <end position="148"/>
    </location>
</feature>
<keyword evidence="12" id="KW-1185">Reference proteome</keyword>
<evidence type="ECO:0000256" key="5">
    <source>
        <dbReference type="ARBA" id="ARBA00022679"/>
    </source>
</evidence>
<evidence type="ECO:0000256" key="7">
    <source>
        <dbReference type="ARBA" id="ARBA00023204"/>
    </source>
</evidence>
<gene>
    <name evidence="11" type="ORF">FA046_16050</name>
</gene>
<feature type="domain" description="Methylguanine DNA methyltransferase ribonuclease-like" evidence="10">
    <location>
        <begin position="5"/>
        <end position="62"/>
    </location>
</feature>
<dbReference type="GO" id="GO:0006281">
    <property type="term" value="P:DNA repair"/>
    <property type="evidence" value="ECO:0007669"/>
    <property type="project" value="UniProtKB-KW"/>
</dbReference>
<keyword evidence="5 11" id="KW-0808">Transferase</keyword>
<dbReference type="Gene3D" id="3.30.160.70">
    <property type="entry name" value="Methylated DNA-protein cysteine methyltransferase domain"/>
    <property type="match status" value="1"/>
</dbReference>
<comment type="catalytic activity">
    <reaction evidence="1">
        <text>a 4-O-methyl-thymidine in DNA + L-cysteinyl-[protein] = a thymidine in DNA + S-methyl-L-cysteinyl-[protein]</text>
        <dbReference type="Rhea" id="RHEA:53428"/>
        <dbReference type="Rhea" id="RHEA-COMP:10131"/>
        <dbReference type="Rhea" id="RHEA-COMP:10132"/>
        <dbReference type="Rhea" id="RHEA-COMP:13555"/>
        <dbReference type="Rhea" id="RHEA-COMP:13556"/>
        <dbReference type="ChEBI" id="CHEBI:29950"/>
        <dbReference type="ChEBI" id="CHEBI:82612"/>
        <dbReference type="ChEBI" id="CHEBI:137386"/>
        <dbReference type="ChEBI" id="CHEBI:137387"/>
        <dbReference type="EC" id="2.1.1.63"/>
    </reaction>
</comment>
<reference evidence="11 12" key="1">
    <citation type="submission" date="2019-04" db="EMBL/GenBank/DDBJ databases">
        <title>Pedobacter sp. AR-3-17 sp. nov., isolated from Arctic soil.</title>
        <authorList>
            <person name="Dahal R.H."/>
            <person name="Kim D.-U."/>
        </authorList>
    </citation>
    <scope>NUCLEOTIDE SEQUENCE [LARGE SCALE GENOMIC DNA]</scope>
    <source>
        <strain evidence="11 12">AR-3-17</strain>
    </source>
</reference>
<dbReference type="OrthoDB" id="9802228at2"/>
<dbReference type="Pfam" id="PF02870">
    <property type="entry name" value="Methyltransf_1N"/>
    <property type="match status" value="1"/>
</dbReference>
<sequence>MPLIYLDSPIGNIEITETMGFISSIVFVDDKTKEEEPTSLLKDVKEQLNGYFEGKIHSFNFQMQQNGTHFQHQVWEALKEIPFGVQISYTTLSVKMKNPLAIRAIAAANGKNNNLIAIPCHRVIGMNGEMTGYAGEIWRKKWLLAHETKIAGVGQASLEF</sequence>
<dbReference type="FunFam" id="1.10.10.10:FF:000214">
    <property type="entry name" value="Methylated-DNA--protein-cysteine methyltransferase"/>
    <property type="match status" value="1"/>
</dbReference>
<dbReference type="InterPro" id="IPR036388">
    <property type="entry name" value="WH-like_DNA-bd_sf"/>
</dbReference>
<accession>A0A4U1BTP6</accession>
<comment type="similarity">
    <text evidence="2">Belongs to the MGMT family.</text>
</comment>
<dbReference type="GO" id="GO:0003908">
    <property type="term" value="F:methylated-DNA-[protein]-cysteine S-methyltransferase activity"/>
    <property type="evidence" value="ECO:0007669"/>
    <property type="project" value="UniProtKB-EC"/>
</dbReference>
<protein>
    <recommendedName>
        <fullName evidence="3">methylated-DNA--[protein]-cysteine S-methyltransferase</fullName>
        <ecNumber evidence="3">2.1.1.63</ecNumber>
    </recommendedName>
</protein>
<evidence type="ECO:0000256" key="2">
    <source>
        <dbReference type="ARBA" id="ARBA00008711"/>
    </source>
</evidence>
<dbReference type="PANTHER" id="PTHR10815:SF13">
    <property type="entry name" value="METHYLATED-DNA--PROTEIN-CYSTEINE METHYLTRANSFERASE"/>
    <property type="match status" value="1"/>
</dbReference>
<evidence type="ECO:0000259" key="9">
    <source>
        <dbReference type="Pfam" id="PF01035"/>
    </source>
</evidence>
<organism evidence="11 12">
    <name type="scientific">Pedobacter cryophilus</name>
    <dbReference type="NCBI Taxonomy" id="2571271"/>
    <lineage>
        <taxon>Bacteria</taxon>
        <taxon>Pseudomonadati</taxon>
        <taxon>Bacteroidota</taxon>
        <taxon>Sphingobacteriia</taxon>
        <taxon>Sphingobacteriales</taxon>
        <taxon>Sphingobacteriaceae</taxon>
        <taxon>Pedobacter</taxon>
    </lineage>
</organism>
<dbReference type="SUPFAM" id="SSF46767">
    <property type="entry name" value="Methylated DNA-protein cysteine methyltransferase, C-terminal domain"/>
    <property type="match status" value="1"/>
</dbReference>
<dbReference type="Proteomes" id="UP000308181">
    <property type="component" value="Unassembled WGS sequence"/>
</dbReference>
<evidence type="ECO:0000313" key="11">
    <source>
        <dbReference type="EMBL" id="TKB95512.1"/>
    </source>
</evidence>
<dbReference type="RefSeq" id="WP_136827558.1">
    <property type="nucleotide sequence ID" value="NZ_SWBP01000008.1"/>
</dbReference>
<evidence type="ECO:0000259" key="10">
    <source>
        <dbReference type="Pfam" id="PF02870"/>
    </source>
</evidence>
<dbReference type="Gene3D" id="1.10.10.10">
    <property type="entry name" value="Winged helix-like DNA-binding domain superfamily/Winged helix DNA-binding domain"/>
    <property type="match status" value="1"/>
</dbReference>
<dbReference type="SUPFAM" id="SSF53155">
    <property type="entry name" value="Methylated DNA-protein cysteine methyltransferase domain"/>
    <property type="match status" value="1"/>
</dbReference>
<name>A0A4U1BTP6_9SPHI</name>
<dbReference type="PANTHER" id="PTHR10815">
    <property type="entry name" value="METHYLATED-DNA--PROTEIN-CYSTEINE METHYLTRANSFERASE"/>
    <property type="match status" value="1"/>
</dbReference>
<dbReference type="InterPro" id="IPR036631">
    <property type="entry name" value="MGMT_N_sf"/>
</dbReference>